<dbReference type="PRINTS" id="PR00080">
    <property type="entry name" value="SDRFAMILY"/>
</dbReference>
<evidence type="ECO:0000313" key="5">
    <source>
        <dbReference type="Proteomes" id="UP000198983"/>
    </source>
</evidence>
<dbReference type="RefSeq" id="WP_092649969.1">
    <property type="nucleotide sequence ID" value="NZ_LT629732.1"/>
</dbReference>
<dbReference type="Gene3D" id="3.40.50.720">
    <property type="entry name" value="NAD(P)-binding Rossmann-like Domain"/>
    <property type="match status" value="1"/>
</dbReference>
<name>A0A1H1LK51_9ACTN</name>
<dbReference type="GO" id="GO:0016616">
    <property type="term" value="F:oxidoreductase activity, acting on the CH-OH group of donors, NAD or NADP as acceptor"/>
    <property type="evidence" value="ECO:0007669"/>
    <property type="project" value="UniProtKB-ARBA"/>
</dbReference>
<proteinExistence type="inferred from homology"/>
<dbReference type="SUPFAM" id="SSF51735">
    <property type="entry name" value="NAD(P)-binding Rossmann-fold domains"/>
    <property type="match status" value="1"/>
</dbReference>
<dbReference type="STRING" id="117157.SAMN04489717_0379"/>
<feature type="domain" description="Ketoreductase" evidence="3">
    <location>
        <begin position="8"/>
        <end position="192"/>
    </location>
</feature>
<comment type="similarity">
    <text evidence="1">Belongs to the short-chain dehydrogenases/reductases (SDR) family.</text>
</comment>
<dbReference type="PROSITE" id="PS00061">
    <property type="entry name" value="ADH_SHORT"/>
    <property type="match status" value="1"/>
</dbReference>
<dbReference type="GO" id="GO:0030497">
    <property type="term" value="P:fatty acid elongation"/>
    <property type="evidence" value="ECO:0007669"/>
    <property type="project" value="TreeGrafter"/>
</dbReference>
<dbReference type="InterPro" id="IPR002347">
    <property type="entry name" value="SDR_fam"/>
</dbReference>
<gene>
    <name evidence="4" type="ORF">SAMN04489717_0379</name>
</gene>
<evidence type="ECO:0000256" key="1">
    <source>
        <dbReference type="ARBA" id="ARBA00006484"/>
    </source>
</evidence>
<dbReference type="PANTHER" id="PTHR42760:SF40">
    <property type="entry name" value="3-OXOACYL-[ACYL-CARRIER-PROTEIN] REDUCTASE, CHLOROPLASTIC"/>
    <property type="match status" value="1"/>
</dbReference>
<dbReference type="NCBIfam" id="NF009466">
    <property type="entry name" value="PRK12826.1-2"/>
    <property type="match status" value="1"/>
</dbReference>
<evidence type="ECO:0000256" key="2">
    <source>
        <dbReference type="ARBA" id="ARBA00023002"/>
    </source>
</evidence>
<dbReference type="EMBL" id="LT629732">
    <property type="protein sequence ID" value="SDR74730.1"/>
    <property type="molecule type" value="Genomic_DNA"/>
</dbReference>
<dbReference type="FunFam" id="3.40.50.720:FF:000084">
    <property type="entry name" value="Short-chain dehydrogenase reductase"/>
    <property type="match status" value="1"/>
</dbReference>
<evidence type="ECO:0000313" key="4">
    <source>
        <dbReference type="EMBL" id="SDR74730.1"/>
    </source>
</evidence>
<dbReference type="InterPro" id="IPR036291">
    <property type="entry name" value="NAD(P)-bd_dom_sf"/>
</dbReference>
<dbReference type="PRINTS" id="PR00081">
    <property type="entry name" value="GDHRDH"/>
</dbReference>
<dbReference type="CDD" id="cd05233">
    <property type="entry name" value="SDR_c"/>
    <property type="match status" value="1"/>
</dbReference>
<reference evidence="4 5" key="1">
    <citation type="submission" date="2016-10" db="EMBL/GenBank/DDBJ databases">
        <authorList>
            <person name="de Groot N.N."/>
        </authorList>
    </citation>
    <scope>NUCLEOTIDE SEQUENCE [LARGE SCALE GENOMIC DNA]</scope>
    <source>
        <strain evidence="4 5">DSM 22024</strain>
    </source>
</reference>
<keyword evidence="2" id="KW-0560">Oxidoreductase</keyword>
<dbReference type="AlphaFoldDB" id="A0A1H1LK51"/>
<keyword evidence="5" id="KW-1185">Reference proteome</keyword>
<dbReference type="PANTHER" id="PTHR42760">
    <property type="entry name" value="SHORT-CHAIN DEHYDROGENASES/REDUCTASES FAMILY MEMBER"/>
    <property type="match status" value="1"/>
</dbReference>
<organism evidence="4 5">
    <name type="scientific">Actinopolymorpha singaporensis</name>
    <dbReference type="NCBI Taxonomy" id="117157"/>
    <lineage>
        <taxon>Bacteria</taxon>
        <taxon>Bacillati</taxon>
        <taxon>Actinomycetota</taxon>
        <taxon>Actinomycetes</taxon>
        <taxon>Propionibacteriales</taxon>
        <taxon>Actinopolymorphaceae</taxon>
        <taxon>Actinopolymorpha</taxon>
    </lineage>
</organism>
<dbReference type="SMART" id="SM00822">
    <property type="entry name" value="PKS_KR"/>
    <property type="match status" value="1"/>
</dbReference>
<dbReference type="InterPro" id="IPR057326">
    <property type="entry name" value="KR_dom"/>
</dbReference>
<sequence length="251" mass="25370">MKLDLSGRSALVTGGATGIGRGVALALAEAGADVAVTYRSHDGAAVAKEIAALGRRSAAYELDASDSGQVDAVVDATAGEFGGKLDILVNNAGGMIGRQPVADMSDEHWHTVIDVNLFSAFACSRAALRHLPDGGRIVNISSLAGRNGGGPGAAAYGAAKAGMHGLTRGLAKEVGPRGITVNAVAPGLILDTPFHEAFTPPDQQQATIDATPLRRAGFPDDVAGAVLYLVSDLGAFCTGSVIDLNGGTYFS</sequence>
<dbReference type="OrthoDB" id="9775296at2"/>
<dbReference type="InterPro" id="IPR020904">
    <property type="entry name" value="Sc_DH/Rdtase_CS"/>
</dbReference>
<evidence type="ECO:0000259" key="3">
    <source>
        <dbReference type="SMART" id="SM00822"/>
    </source>
</evidence>
<dbReference type="Pfam" id="PF13561">
    <property type="entry name" value="adh_short_C2"/>
    <property type="match status" value="1"/>
</dbReference>
<protein>
    <submittedName>
        <fullName evidence="4">3-oxoacyl-[acyl-carrier protein] reductase</fullName>
    </submittedName>
</protein>
<accession>A0A1H1LK51</accession>
<dbReference type="Proteomes" id="UP000198983">
    <property type="component" value="Chromosome I"/>
</dbReference>